<dbReference type="EMBL" id="CP039704">
    <property type="protein sequence ID" value="QCI78790.1"/>
    <property type="molecule type" value="Genomic_DNA"/>
</dbReference>
<evidence type="ECO:0000313" key="3">
    <source>
        <dbReference type="Proteomes" id="UP000298714"/>
    </source>
</evidence>
<reference evidence="3" key="1">
    <citation type="submission" date="2019-04" db="EMBL/GenBank/DDBJ databases">
        <title>Complete genome sequence of Sphingomonas sp. W1-2-3.</title>
        <authorList>
            <person name="Im W.T."/>
        </authorList>
    </citation>
    <scope>NUCLEOTIDE SEQUENCE [LARGE SCALE GENOMIC DNA]</scope>
    <source>
        <strain evidence="3">W1-2-3</strain>
    </source>
</reference>
<proteinExistence type="predicted"/>
<name>A0A4D7C5B2_9SPHN</name>
<dbReference type="AlphaFoldDB" id="A0A4D7C5B2"/>
<evidence type="ECO:0000256" key="1">
    <source>
        <dbReference type="SAM" id="Coils"/>
    </source>
</evidence>
<sequence length="75" mass="8732">MTEDVSSLILEHLRAIRGDIADLKHRMDSIEIRMLSLEDHMRGLVSSVFDLQNRVGRMEVDLRQSKRRLDLADVE</sequence>
<dbReference type="KEGG" id="hgn:E6W36_01605"/>
<gene>
    <name evidence="2" type="ORF">E6W36_01605</name>
</gene>
<dbReference type="Gene3D" id="1.20.5.340">
    <property type="match status" value="1"/>
</dbReference>
<organism evidence="2 3">
    <name type="scientific">Hankyongella ginsenosidimutans</name>
    <dbReference type="NCBI Taxonomy" id="1763828"/>
    <lineage>
        <taxon>Bacteria</taxon>
        <taxon>Pseudomonadati</taxon>
        <taxon>Pseudomonadota</taxon>
        <taxon>Alphaproteobacteria</taxon>
        <taxon>Sphingomonadales</taxon>
        <taxon>Sphingomonadaceae</taxon>
        <taxon>Hankyongella</taxon>
    </lineage>
</organism>
<accession>A0A4D7C5B2</accession>
<feature type="coiled-coil region" evidence="1">
    <location>
        <begin position="13"/>
        <end position="40"/>
    </location>
</feature>
<dbReference type="RefSeq" id="WP_222873551.1">
    <property type="nucleotide sequence ID" value="NZ_CP039704.1"/>
</dbReference>
<dbReference type="Proteomes" id="UP000298714">
    <property type="component" value="Chromosome"/>
</dbReference>
<protein>
    <submittedName>
        <fullName evidence="2">Uncharacterized protein</fullName>
    </submittedName>
</protein>
<keyword evidence="1" id="KW-0175">Coiled coil</keyword>
<keyword evidence="3" id="KW-1185">Reference proteome</keyword>
<evidence type="ECO:0000313" key="2">
    <source>
        <dbReference type="EMBL" id="QCI78790.1"/>
    </source>
</evidence>